<proteinExistence type="predicted"/>
<feature type="transmembrane region" description="Helical" evidence="1">
    <location>
        <begin position="269"/>
        <end position="287"/>
    </location>
</feature>
<gene>
    <name evidence="2" type="primary">orf547</name>
</gene>
<reference evidence="2" key="1">
    <citation type="journal article" date="2014" name="Nucleic Acids Res.">
        <title>Widespread occurrence of organelle genome-encoded 5S rRNAs including permuted molecules.</title>
        <authorList>
            <person name="Valach M."/>
            <person name="Burger G."/>
            <person name="Gray M.W."/>
            <person name="Lang B.F."/>
        </authorList>
    </citation>
    <scope>NUCLEOTIDE SEQUENCE</scope>
    <source>
        <strain evidence="2">ATCC 50324</strain>
    </source>
</reference>
<feature type="transmembrane region" description="Helical" evidence="1">
    <location>
        <begin position="138"/>
        <end position="162"/>
    </location>
</feature>
<feature type="transmembrane region" description="Helical" evidence="1">
    <location>
        <begin position="393"/>
        <end position="414"/>
    </location>
</feature>
<feature type="transmembrane region" description="Helical" evidence="1">
    <location>
        <begin position="71"/>
        <end position="88"/>
    </location>
</feature>
<feature type="transmembrane region" description="Helical" evidence="1">
    <location>
        <begin position="231"/>
        <end position="249"/>
    </location>
</feature>
<feature type="transmembrane region" description="Helical" evidence="1">
    <location>
        <begin position="7"/>
        <end position="33"/>
    </location>
</feature>
<feature type="transmembrane region" description="Helical" evidence="1">
    <location>
        <begin position="100"/>
        <end position="118"/>
    </location>
</feature>
<dbReference type="GeneID" id="22976084"/>
<feature type="transmembrane region" description="Helical" evidence="1">
    <location>
        <begin position="517"/>
        <end position="534"/>
    </location>
</feature>
<keyword evidence="1" id="KW-1133">Transmembrane helix</keyword>
<keyword evidence="2" id="KW-0496">Mitochondrion</keyword>
<evidence type="ECO:0000256" key="1">
    <source>
        <dbReference type="SAM" id="Phobius"/>
    </source>
</evidence>
<keyword evidence="1" id="KW-0812">Transmembrane</keyword>
<sequence>MIILNTSLFLILIMNINNSLLNFFFFIPLVFLFQYNLNYTNSSTILQETSFNLYDLIKNKIISELSEPENYFLIFYSISSLLIILMWINNTQIIAYHKILKIILIILIIIYNSSNIITEYNSICKAFNIILDHTIASIHTPFILFSLQAIKIYIYALYINILKKKKNEKKTINFLLLIITISILLGSIWSSNIFGWGGSWTWDPIEIISYVYWITFFTISHTYYKKSITINYILFLYSMDYLFFCINKMNMLKSLHIFKTNTFNLNANYFFFIFILLVILSITYIFFNQKKKSIIDNLSYVILYTLIWCCIFFTFNGLNIVSFPYSMLNIILINTFIIIVATSFKYIELNFKSYLIIIFFLFYLITYKINIIIILLISIYLLTMNEFKNKYSLAFFATHMIPLIIVIAIINYHITEIHFSTNSWNIINTNHLYLNVYEYHQINDYTSNTSINYSKNNLIQSKMNYNENNLINCYYFSPIKEQTNNNQNELTLIISNHLNNMFKYEFNIINLITNNHINYILFICLIIICCLSLYNKAYKNYTYYNNN</sequence>
<feature type="transmembrane region" description="Helical" evidence="1">
    <location>
        <begin position="299"/>
        <end position="321"/>
    </location>
</feature>
<dbReference type="EMBL" id="KP165388">
    <property type="protein sequence ID" value="AJF22894.1"/>
    <property type="molecule type" value="Genomic_DNA"/>
</dbReference>
<dbReference type="RefSeq" id="YP_009118159.1">
    <property type="nucleotide sequence ID" value="NC_026312.1"/>
</dbReference>
<protein>
    <submittedName>
        <fullName evidence="2">Uncharacterized protein</fullName>
    </submittedName>
</protein>
<geneLocation type="mitochondrion" evidence="2"/>
<evidence type="ECO:0000313" key="2">
    <source>
        <dbReference type="EMBL" id="AJF22894.1"/>
    </source>
</evidence>
<name>A0A0B5GNP2_STALP</name>
<organism evidence="2">
    <name type="scientific">Stachyamoeba lipophora</name>
    <dbReference type="NCBI Taxonomy" id="463046"/>
    <lineage>
        <taxon>Eukaryota</taxon>
        <taxon>Discoba</taxon>
        <taxon>Heterolobosea</taxon>
        <taxon>Tetramitia</taxon>
        <taxon>Eutetramitia</taxon>
        <taxon>Gruberellidae</taxon>
        <taxon>Stachyamoeba</taxon>
    </lineage>
</organism>
<feature type="transmembrane region" description="Helical" evidence="1">
    <location>
        <begin position="354"/>
        <end position="381"/>
    </location>
</feature>
<feature type="transmembrane region" description="Helical" evidence="1">
    <location>
        <begin position="327"/>
        <end position="347"/>
    </location>
</feature>
<keyword evidence="1" id="KW-0472">Membrane</keyword>
<accession>A0A0B5GNP2</accession>
<dbReference type="AlphaFoldDB" id="A0A0B5GNP2"/>
<feature type="transmembrane region" description="Helical" evidence="1">
    <location>
        <begin position="174"/>
        <end position="195"/>
    </location>
</feature>